<evidence type="ECO:0000256" key="1">
    <source>
        <dbReference type="SAM" id="MobiDB-lite"/>
    </source>
</evidence>
<feature type="region of interest" description="Disordered" evidence="1">
    <location>
        <begin position="291"/>
        <end position="367"/>
    </location>
</feature>
<keyword evidence="2" id="KW-0812">Transmembrane</keyword>
<sequence length="367" mass="38857">MTLGVRPVRVGIIESIPSLPIHSSVLIAAVAGLFLAALILRAQRLPDQPVERHPGLTARQARLARKRALRRMQRRAERKERRAHMSMTARDQANAKATATSDGPATPNIAAPRRQAAATDSGTGFRIYWGRTLLAAAALLGLLGGIVTGVLSLVSVVSWWVPAACAGVLVLSVVSLQVSAAVRRRRKRRRRVEAAMAAAMYPLEDAATGAASQPQAGETSAVNSQDSTHASRDASGPFNVLGADAAGRGGPDSLVTLDEDGLPENPERLFAAVTGTEQPTQAAKAALFDRTDSGESWEPREVPQPKYLAAEKAERAEAEPLSTPEAPKPSQDVKLRQPAAPASSSADVPAATDRSLDLDAVLKRRRA</sequence>
<dbReference type="RefSeq" id="WP_310536684.1">
    <property type="nucleotide sequence ID" value="NZ_BAAAOC010000010.1"/>
</dbReference>
<keyword evidence="4" id="KW-1185">Reference proteome</keyword>
<evidence type="ECO:0000256" key="2">
    <source>
        <dbReference type="SAM" id="Phobius"/>
    </source>
</evidence>
<feature type="region of interest" description="Disordered" evidence="1">
    <location>
        <begin position="208"/>
        <end position="263"/>
    </location>
</feature>
<organism evidence="3 4">
    <name type="scientific">Nesterenkonia flava</name>
    <dbReference type="NCBI Taxonomy" id="469799"/>
    <lineage>
        <taxon>Bacteria</taxon>
        <taxon>Bacillati</taxon>
        <taxon>Actinomycetota</taxon>
        <taxon>Actinomycetes</taxon>
        <taxon>Micrococcales</taxon>
        <taxon>Micrococcaceae</taxon>
        <taxon>Nesterenkonia</taxon>
    </lineage>
</organism>
<reference evidence="4" key="1">
    <citation type="submission" date="2023-07" db="EMBL/GenBank/DDBJ databases">
        <title>Description of three actinobacteria isolated from air of manufacturing shop in a pharmaceutical factory.</title>
        <authorList>
            <person name="Zhang D.-F."/>
        </authorList>
    </citation>
    <scope>NUCLEOTIDE SEQUENCE [LARGE SCALE GENOMIC DNA]</scope>
    <source>
        <strain evidence="4">CCTCC AB 207010</strain>
    </source>
</reference>
<evidence type="ECO:0008006" key="5">
    <source>
        <dbReference type="Google" id="ProtNLM"/>
    </source>
</evidence>
<feature type="compositionally biased region" description="Polar residues" evidence="1">
    <location>
        <begin position="210"/>
        <end position="228"/>
    </location>
</feature>
<evidence type="ECO:0000313" key="4">
    <source>
        <dbReference type="Proteomes" id="UP001260872"/>
    </source>
</evidence>
<dbReference type="Proteomes" id="UP001260872">
    <property type="component" value="Unassembled WGS sequence"/>
</dbReference>
<feature type="region of interest" description="Disordered" evidence="1">
    <location>
        <begin position="67"/>
        <end position="117"/>
    </location>
</feature>
<accession>A0ABU1FRM6</accession>
<proteinExistence type="predicted"/>
<keyword evidence="2" id="KW-0472">Membrane</keyword>
<dbReference type="EMBL" id="JAVKGT010000007">
    <property type="protein sequence ID" value="MDR5711299.1"/>
    <property type="molecule type" value="Genomic_DNA"/>
</dbReference>
<gene>
    <name evidence="3" type="ORF">RH857_03985</name>
</gene>
<feature type="transmembrane region" description="Helical" evidence="2">
    <location>
        <begin position="20"/>
        <end position="40"/>
    </location>
</feature>
<comment type="caution">
    <text evidence="3">The sequence shown here is derived from an EMBL/GenBank/DDBJ whole genome shotgun (WGS) entry which is preliminary data.</text>
</comment>
<feature type="compositionally biased region" description="Basic and acidic residues" evidence="1">
    <location>
        <begin position="291"/>
        <end position="318"/>
    </location>
</feature>
<name>A0ABU1FRM6_9MICC</name>
<evidence type="ECO:0000313" key="3">
    <source>
        <dbReference type="EMBL" id="MDR5711299.1"/>
    </source>
</evidence>
<keyword evidence="2" id="KW-1133">Transmembrane helix</keyword>
<protein>
    <recommendedName>
        <fullName evidence="5">Transmembrane protein</fullName>
    </recommendedName>
</protein>
<feature type="transmembrane region" description="Helical" evidence="2">
    <location>
        <begin position="133"/>
        <end position="153"/>
    </location>
</feature>
<feature type="compositionally biased region" description="Polar residues" evidence="1">
    <location>
        <begin position="89"/>
        <end position="103"/>
    </location>
</feature>
<feature type="transmembrane region" description="Helical" evidence="2">
    <location>
        <begin position="159"/>
        <end position="182"/>
    </location>
</feature>
<feature type="compositionally biased region" description="Basic and acidic residues" evidence="1">
    <location>
        <begin position="354"/>
        <end position="367"/>
    </location>
</feature>
<feature type="compositionally biased region" description="Low complexity" evidence="1">
    <location>
        <begin position="338"/>
        <end position="351"/>
    </location>
</feature>